<dbReference type="EC" id="2.3.2.27" evidence="4"/>
<dbReference type="FunFam" id="3.30.40.10:FF:000041">
    <property type="entry name" value="E3 ubiquitin-protein ligase SINAT3"/>
    <property type="match status" value="2"/>
</dbReference>
<dbReference type="OrthoDB" id="620422at2759"/>
<evidence type="ECO:0000259" key="11">
    <source>
        <dbReference type="PROSITE" id="PS50089"/>
    </source>
</evidence>
<keyword evidence="7 10" id="KW-0863">Zinc-finger</keyword>
<evidence type="ECO:0000256" key="7">
    <source>
        <dbReference type="ARBA" id="ARBA00022771"/>
    </source>
</evidence>
<comment type="catalytic activity">
    <reaction evidence="1">
        <text>S-ubiquitinyl-[E2 ubiquitin-conjugating enzyme]-L-cysteine + [acceptor protein]-L-lysine = [E2 ubiquitin-conjugating enzyme]-L-cysteine + N(6)-ubiquitinyl-[acceptor protein]-L-lysine.</text>
        <dbReference type="EC" id="2.3.2.27"/>
    </reaction>
</comment>
<dbReference type="GO" id="GO:0043161">
    <property type="term" value="P:proteasome-mediated ubiquitin-dependent protein catabolic process"/>
    <property type="evidence" value="ECO:0007669"/>
    <property type="project" value="TreeGrafter"/>
</dbReference>
<dbReference type="RefSeq" id="XP_018330150.1">
    <property type="nucleotide sequence ID" value="XM_018474648.1"/>
</dbReference>
<dbReference type="InterPro" id="IPR008974">
    <property type="entry name" value="TRAF-like"/>
</dbReference>
<keyword evidence="8" id="KW-0833">Ubl conjugation pathway</keyword>
<dbReference type="Gene3D" id="3.30.40.10">
    <property type="entry name" value="Zinc/RING finger domain, C3HC4 (zinc finger)"/>
    <property type="match status" value="3"/>
</dbReference>
<dbReference type="Pfam" id="PF21361">
    <property type="entry name" value="Sina_ZnF"/>
    <property type="match status" value="2"/>
</dbReference>
<keyword evidence="5" id="KW-0808">Transferase</keyword>
<dbReference type="GO" id="GO:0008270">
    <property type="term" value="F:zinc ion binding"/>
    <property type="evidence" value="ECO:0007669"/>
    <property type="project" value="UniProtKB-KW"/>
</dbReference>
<keyword evidence="6" id="KW-0479">Metal-binding</keyword>
<dbReference type="STRING" id="224129.A0A1W4XCS1"/>
<evidence type="ECO:0000256" key="5">
    <source>
        <dbReference type="ARBA" id="ARBA00022679"/>
    </source>
</evidence>
<dbReference type="PROSITE" id="PS50089">
    <property type="entry name" value="ZF_RING_2"/>
    <property type="match status" value="1"/>
</dbReference>
<evidence type="ECO:0000256" key="3">
    <source>
        <dbReference type="ARBA" id="ARBA00009119"/>
    </source>
</evidence>
<dbReference type="InterPro" id="IPR004162">
    <property type="entry name" value="SINA-like_animal"/>
</dbReference>
<dbReference type="KEGG" id="apln:108740355"/>
<evidence type="ECO:0000256" key="4">
    <source>
        <dbReference type="ARBA" id="ARBA00012483"/>
    </source>
</evidence>
<dbReference type="AlphaFoldDB" id="A0A1W4XCS1"/>
<dbReference type="GO" id="GO:0016567">
    <property type="term" value="P:protein ubiquitination"/>
    <property type="evidence" value="ECO:0007669"/>
    <property type="project" value="UniProtKB-UniPathway"/>
</dbReference>
<evidence type="ECO:0000256" key="9">
    <source>
        <dbReference type="ARBA" id="ARBA00022833"/>
    </source>
</evidence>
<dbReference type="UniPathway" id="UPA00143"/>
<evidence type="ECO:0000256" key="1">
    <source>
        <dbReference type="ARBA" id="ARBA00000900"/>
    </source>
</evidence>
<gene>
    <name evidence="14" type="primary">LOC108740355</name>
</gene>
<feature type="domain" description="SIAH-type" evidence="12">
    <location>
        <begin position="79"/>
        <end position="140"/>
    </location>
</feature>
<dbReference type="InterPro" id="IPR049548">
    <property type="entry name" value="Sina-like_RING"/>
</dbReference>
<accession>A0A1W4XCS1</accession>
<name>A0A1W4XCS1_AGRPL</name>
<dbReference type="InterPro" id="IPR001841">
    <property type="entry name" value="Znf_RING"/>
</dbReference>
<evidence type="ECO:0000256" key="10">
    <source>
        <dbReference type="PROSITE-ProRule" id="PRU00455"/>
    </source>
</evidence>
<feature type="domain" description="RING-type" evidence="11">
    <location>
        <begin position="282"/>
        <end position="317"/>
    </location>
</feature>
<sequence length="518" mass="59907">MSSEVIITADTEKELLETMTAIQLSDKVTSQGELYCVNCCEFLWPPIMLGKKGNICGNCWKNDSKGFIPNIALEKTLENLSIRCMNSENGCKVRNHYKEMAVHKKQCTYRSFSCPINSIDHCEWLGYNNDLVHHFIQEHPQNIIKAEINSVLLNVDVENDVKEIKLMMLSDRIFISLISNDIVNQILSVTVFFVDDFKSKANDYQFIVQLSTSENALISHETNKFEVVHISNYNKDYNDGLKIDIGLLKRFSTDSFCKCTFKILSNVCESKTSEELLRNFECPVCNNYMRAPIYQCLSGHSICKQCKPKLMDCPICHSDLGNTRNYSLESFSNGIYFPCSYYHRGCEQSFLEKDINKHEGDCRFRSYICPFGNTYCDWIGLLTNLSCHLKNVHTDATYMTNQEKSTAPFWVERHFCQTYCLMTYGEIFRVSYEQENGHQNWAVQLVGPKSETKVYSYEITLINERKPHKKLTRLDLCQEYTGNDDIFNHSVKLPSNILSEFTNNGELTYLVRILKIRI</sequence>
<dbReference type="InterPro" id="IPR013010">
    <property type="entry name" value="Znf_SIAH"/>
</dbReference>
<protein>
    <recommendedName>
        <fullName evidence="4">RING-type E3 ubiquitin transferase</fullName>
        <ecNumber evidence="4">2.3.2.27</ecNumber>
    </recommendedName>
</protein>
<dbReference type="GO" id="GO:0005737">
    <property type="term" value="C:cytoplasm"/>
    <property type="evidence" value="ECO:0007669"/>
    <property type="project" value="TreeGrafter"/>
</dbReference>
<dbReference type="Pfam" id="PF21362">
    <property type="entry name" value="Sina_RING"/>
    <property type="match status" value="1"/>
</dbReference>
<dbReference type="Proteomes" id="UP000192223">
    <property type="component" value="Unplaced"/>
</dbReference>
<evidence type="ECO:0000256" key="6">
    <source>
        <dbReference type="ARBA" id="ARBA00022723"/>
    </source>
</evidence>
<comment type="similarity">
    <text evidence="3">Belongs to the SINA (Seven in absentia) family.</text>
</comment>
<dbReference type="InterPro" id="IPR013083">
    <property type="entry name" value="Znf_RING/FYVE/PHD"/>
</dbReference>
<dbReference type="PANTHER" id="PTHR45877:SF2">
    <property type="entry name" value="E3 UBIQUITIN-PROTEIN LIGASE SINA-RELATED"/>
    <property type="match status" value="1"/>
</dbReference>
<dbReference type="InParanoid" id="A0A1W4XCS1"/>
<dbReference type="SUPFAM" id="SSF49599">
    <property type="entry name" value="TRAF domain-like"/>
    <property type="match status" value="2"/>
</dbReference>
<dbReference type="GO" id="GO:0061630">
    <property type="term" value="F:ubiquitin protein ligase activity"/>
    <property type="evidence" value="ECO:0007669"/>
    <property type="project" value="UniProtKB-EC"/>
</dbReference>
<evidence type="ECO:0000259" key="12">
    <source>
        <dbReference type="PROSITE" id="PS51081"/>
    </source>
</evidence>
<dbReference type="Gene3D" id="2.60.210.10">
    <property type="entry name" value="Apoptosis, Tumor Necrosis Factor Receptor Associated Protein 2, Chain A"/>
    <property type="match status" value="1"/>
</dbReference>
<evidence type="ECO:0000313" key="14">
    <source>
        <dbReference type="RefSeq" id="XP_018330150.1"/>
    </source>
</evidence>
<dbReference type="GeneID" id="108740355"/>
<dbReference type="SUPFAM" id="SSF57850">
    <property type="entry name" value="RING/U-box"/>
    <property type="match status" value="1"/>
</dbReference>
<evidence type="ECO:0000256" key="8">
    <source>
        <dbReference type="ARBA" id="ARBA00022786"/>
    </source>
</evidence>
<reference evidence="14" key="1">
    <citation type="submission" date="2025-08" db="UniProtKB">
        <authorList>
            <consortium name="RefSeq"/>
        </authorList>
    </citation>
    <scope>IDENTIFICATION</scope>
    <source>
        <tissue evidence="14">Entire body</tissue>
    </source>
</reference>
<keyword evidence="9" id="KW-0862">Zinc</keyword>
<evidence type="ECO:0000256" key="2">
    <source>
        <dbReference type="ARBA" id="ARBA00004906"/>
    </source>
</evidence>
<comment type="pathway">
    <text evidence="2">Protein modification; protein ubiquitination.</text>
</comment>
<feature type="domain" description="SIAH-type" evidence="12">
    <location>
        <begin position="334"/>
        <end position="394"/>
    </location>
</feature>
<organism evidence="13 14">
    <name type="scientific">Agrilus planipennis</name>
    <name type="common">Emerald ash borer</name>
    <name type="synonym">Agrilus marcopoli</name>
    <dbReference type="NCBI Taxonomy" id="224129"/>
    <lineage>
        <taxon>Eukaryota</taxon>
        <taxon>Metazoa</taxon>
        <taxon>Ecdysozoa</taxon>
        <taxon>Arthropoda</taxon>
        <taxon>Hexapoda</taxon>
        <taxon>Insecta</taxon>
        <taxon>Pterygota</taxon>
        <taxon>Neoptera</taxon>
        <taxon>Endopterygota</taxon>
        <taxon>Coleoptera</taxon>
        <taxon>Polyphaga</taxon>
        <taxon>Elateriformia</taxon>
        <taxon>Buprestoidea</taxon>
        <taxon>Buprestidae</taxon>
        <taxon>Agrilinae</taxon>
        <taxon>Agrilus</taxon>
    </lineage>
</organism>
<evidence type="ECO:0000313" key="13">
    <source>
        <dbReference type="Proteomes" id="UP000192223"/>
    </source>
</evidence>
<dbReference type="GO" id="GO:0031624">
    <property type="term" value="F:ubiquitin conjugating enzyme binding"/>
    <property type="evidence" value="ECO:0007669"/>
    <property type="project" value="TreeGrafter"/>
</dbReference>
<dbReference type="PANTHER" id="PTHR45877">
    <property type="entry name" value="E3 UBIQUITIN-PROTEIN LIGASE SIAH2"/>
    <property type="match status" value="1"/>
</dbReference>
<proteinExistence type="inferred from homology"/>
<keyword evidence="13" id="KW-1185">Reference proteome</keyword>
<dbReference type="PROSITE" id="PS51081">
    <property type="entry name" value="ZF_SIAH"/>
    <property type="match status" value="2"/>
</dbReference>